<dbReference type="InterPro" id="IPR000961">
    <property type="entry name" value="AGC-kinase_C"/>
</dbReference>
<organism evidence="9 10">
    <name type="scientific">Triparma laevis f. inornata</name>
    <dbReference type="NCBI Taxonomy" id="1714386"/>
    <lineage>
        <taxon>Eukaryota</taxon>
        <taxon>Sar</taxon>
        <taxon>Stramenopiles</taxon>
        <taxon>Ochrophyta</taxon>
        <taxon>Bolidophyceae</taxon>
        <taxon>Parmales</taxon>
        <taxon>Triparmaceae</taxon>
        <taxon>Triparma</taxon>
    </lineage>
</organism>
<keyword evidence="4" id="KW-0418">Kinase</keyword>
<evidence type="ECO:0008006" key="11">
    <source>
        <dbReference type="Google" id="ProtNLM"/>
    </source>
</evidence>
<dbReference type="EMBL" id="BLQM01000069">
    <property type="protein sequence ID" value="GMH59107.1"/>
    <property type="molecule type" value="Genomic_DNA"/>
</dbReference>
<dbReference type="InterPro" id="IPR008271">
    <property type="entry name" value="Ser/Thr_kinase_AS"/>
</dbReference>
<protein>
    <recommendedName>
        <fullName evidence="11">Protein kinase domain-containing protein</fullName>
    </recommendedName>
</protein>
<dbReference type="SUPFAM" id="SSF56112">
    <property type="entry name" value="Protein kinase-like (PK-like)"/>
    <property type="match status" value="1"/>
</dbReference>
<keyword evidence="5" id="KW-0067">ATP-binding</keyword>
<feature type="domain" description="Protein kinase" evidence="7">
    <location>
        <begin position="255"/>
        <end position="579"/>
    </location>
</feature>
<feature type="domain" description="AGC-kinase C-terminal" evidence="8">
    <location>
        <begin position="580"/>
        <end position="647"/>
    </location>
</feature>
<dbReference type="PROSITE" id="PS50011">
    <property type="entry name" value="PROTEIN_KINASE_DOM"/>
    <property type="match status" value="1"/>
</dbReference>
<dbReference type="SUPFAM" id="SSF52540">
    <property type="entry name" value="P-loop containing nucleoside triphosphate hydrolases"/>
    <property type="match status" value="1"/>
</dbReference>
<name>A0A9W6ZXE6_9STRA</name>
<evidence type="ECO:0000256" key="2">
    <source>
        <dbReference type="ARBA" id="ARBA00022679"/>
    </source>
</evidence>
<dbReference type="GO" id="GO:0005524">
    <property type="term" value="F:ATP binding"/>
    <property type="evidence" value="ECO:0007669"/>
    <property type="project" value="UniProtKB-KW"/>
</dbReference>
<dbReference type="SMART" id="SM00220">
    <property type="entry name" value="S_TKc"/>
    <property type="match status" value="1"/>
</dbReference>
<evidence type="ECO:0000256" key="3">
    <source>
        <dbReference type="ARBA" id="ARBA00022741"/>
    </source>
</evidence>
<reference evidence="10" key="1">
    <citation type="journal article" date="2023" name="Commun. Biol.">
        <title>Genome analysis of Parmales, the sister group of diatoms, reveals the evolutionary specialization of diatoms from phago-mixotrophs to photoautotrophs.</title>
        <authorList>
            <person name="Ban H."/>
            <person name="Sato S."/>
            <person name="Yoshikawa S."/>
            <person name="Yamada K."/>
            <person name="Nakamura Y."/>
            <person name="Ichinomiya M."/>
            <person name="Sato N."/>
            <person name="Blanc-Mathieu R."/>
            <person name="Endo H."/>
            <person name="Kuwata A."/>
            <person name="Ogata H."/>
        </authorList>
    </citation>
    <scope>NUCLEOTIDE SEQUENCE [LARGE SCALE GENOMIC DNA]</scope>
</reference>
<dbReference type="PROSITE" id="PS51285">
    <property type="entry name" value="AGC_KINASE_CTER"/>
    <property type="match status" value="1"/>
</dbReference>
<dbReference type="AlphaFoldDB" id="A0A9W6ZXE6"/>
<evidence type="ECO:0000313" key="9">
    <source>
        <dbReference type="EMBL" id="GMH59107.1"/>
    </source>
</evidence>
<dbReference type="PROSITE" id="PS00108">
    <property type="entry name" value="PROTEIN_KINASE_ST"/>
    <property type="match status" value="1"/>
</dbReference>
<dbReference type="Gene3D" id="1.10.510.10">
    <property type="entry name" value="Transferase(Phosphotransferase) domain 1"/>
    <property type="match status" value="2"/>
</dbReference>
<gene>
    <name evidence="9" type="ORF">TL16_g02762</name>
</gene>
<keyword evidence="3" id="KW-0547">Nucleotide-binding</keyword>
<dbReference type="InterPro" id="IPR011009">
    <property type="entry name" value="Kinase-like_dom_sf"/>
</dbReference>
<comment type="caution">
    <text evidence="9">The sequence shown here is derived from an EMBL/GenBank/DDBJ whole genome shotgun (WGS) entry which is preliminary data.</text>
</comment>
<dbReference type="InterPro" id="IPR000719">
    <property type="entry name" value="Prot_kinase_dom"/>
</dbReference>
<evidence type="ECO:0000256" key="6">
    <source>
        <dbReference type="SAM" id="MobiDB-lite"/>
    </source>
</evidence>
<evidence type="ECO:0000256" key="4">
    <source>
        <dbReference type="ARBA" id="ARBA00022777"/>
    </source>
</evidence>
<feature type="region of interest" description="Disordered" evidence="6">
    <location>
        <begin position="645"/>
        <end position="685"/>
    </location>
</feature>
<dbReference type="PANTHER" id="PTHR24353:SF147">
    <property type="entry name" value="CGMP-DEPENDENT SERINE_THREONIN PROTEIN KINASE-RELATED"/>
    <property type="match status" value="1"/>
</dbReference>
<dbReference type="Proteomes" id="UP001162640">
    <property type="component" value="Unassembled WGS sequence"/>
</dbReference>
<keyword evidence="2" id="KW-0808">Transferase</keyword>
<evidence type="ECO:0000256" key="1">
    <source>
        <dbReference type="ARBA" id="ARBA00022527"/>
    </source>
</evidence>
<sequence>MEYGDNRKRFRRFEGTPPLRLFKSHQPYLSSDSEMVLGASEKGAWWRDKLPKCDEKIGSGMEETQCLCPNCPARWSRSVLIIRDARATLCSYYNFQVGLGNFEGNFGEFLRDEEAGRYGMGYVQWIVSWLDSKDVAVVGASFPFGEVEVEVGEGEGASSTRAYLVRYEDLRSEPEKTLAKLMNDFLVPGAETSSAQIKRAVEQNDFESMKRKELRDGGGLLFRKEYPDAVNSGFAILNKGRGKEDAKRECWREEEDVRFLIEDMGWGEVMGTCSSTVGSKANPNEIDSSWFEVETTIGKGGFGHVHCVVMANSEKTMYAQKRQVIHDVCSKGMEMERYLYIIMDVALGGDLRFHIGKHLKSRKAFKKEEVKFFMACIIQGLGYIHECGVLHRDIKPDNFLVSENGYVKITDFGISAFVDKKTMICNDSSGTLGYMAPEVYRKGHKHNVASESFSLGVCFHEMVCLRRPYKNEVSVGGGVWEEKEKENLTQNNFVQWIKDNAALVKTLMPTTRSKMKHGLSGKMPDHPEGEVEILPKTYKGQMADNSDELRDMLTKLLTLKPSGRLGKGGMPEVKQHKYWEGFNWDELERLKMKAPFSPDVSVRNASGFSDDMNDMFIADEMPDASEMELEKFADYHLNTEITAPVSSQASMTKSGRDRQAMINPMASSLHGLEEVSGSEGDEDEW</sequence>
<dbReference type="Pfam" id="PF00069">
    <property type="entry name" value="Pkinase"/>
    <property type="match status" value="1"/>
</dbReference>
<evidence type="ECO:0000259" key="8">
    <source>
        <dbReference type="PROSITE" id="PS51285"/>
    </source>
</evidence>
<dbReference type="Gene3D" id="3.40.50.300">
    <property type="entry name" value="P-loop containing nucleotide triphosphate hydrolases"/>
    <property type="match status" value="1"/>
</dbReference>
<dbReference type="InterPro" id="IPR027417">
    <property type="entry name" value="P-loop_NTPase"/>
</dbReference>
<proteinExistence type="predicted"/>
<evidence type="ECO:0000256" key="5">
    <source>
        <dbReference type="ARBA" id="ARBA00022840"/>
    </source>
</evidence>
<dbReference type="PANTHER" id="PTHR24353">
    <property type="entry name" value="CYCLIC NUCLEOTIDE-DEPENDENT PROTEIN KINASE"/>
    <property type="match status" value="1"/>
</dbReference>
<keyword evidence="1" id="KW-0723">Serine/threonine-protein kinase</keyword>
<dbReference type="Gene3D" id="3.30.200.20">
    <property type="entry name" value="Phosphorylase Kinase, domain 1"/>
    <property type="match status" value="1"/>
</dbReference>
<dbReference type="GO" id="GO:0004674">
    <property type="term" value="F:protein serine/threonine kinase activity"/>
    <property type="evidence" value="ECO:0007669"/>
    <property type="project" value="UniProtKB-KW"/>
</dbReference>
<evidence type="ECO:0000313" key="10">
    <source>
        <dbReference type="Proteomes" id="UP001162640"/>
    </source>
</evidence>
<evidence type="ECO:0000259" key="7">
    <source>
        <dbReference type="PROSITE" id="PS50011"/>
    </source>
</evidence>
<accession>A0A9W6ZXE6</accession>